<sequence length="94" mass="11057">MKGPSREKKSLKICFISHFGYPLYNPQCEDYSGIGGSEVQLYLLSKEFSKKNNTKIYVITGNFPRIFLFLIVIASFFLFYYFYSMPGRLAIKWR</sequence>
<name>A0A0F8Z790_9ZZZZ</name>
<keyword evidence="1" id="KW-0472">Membrane</keyword>
<evidence type="ECO:0000256" key="1">
    <source>
        <dbReference type="SAM" id="Phobius"/>
    </source>
</evidence>
<organism evidence="2">
    <name type="scientific">marine sediment metagenome</name>
    <dbReference type="NCBI Taxonomy" id="412755"/>
    <lineage>
        <taxon>unclassified sequences</taxon>
        <taxon>metagenomes</taxon>
        <taxon>ecological metagenomes</taxon>
    </lineage>
</organism>
<accession>A0A0F8Z790</accession>
<comment type="caution">
    <text evidence="2">The sequence shown here is derived from an EMBL/GenBank/DDBJ whole genome shotgun (WGS) entry which is preliminary data.</text>
</comment>
<proteinExistence type="predicted"/>
<evidence type="ECO:0000313" key="2">
    <source>
        <dbReference type="EMBL" id="KKK62284.1"/>
    </source>
</evidence>
<protein>
    <submittedName>
        <fullName evidence="2">Uncharacterized protein</fullName>
    </submittedName>
</protein>
<keyword evidence="1" id="KW-1133">Transmembrane helix</keyword>
<dbReference type="AlphaFoldDB" id="A0A0F8Z790"/>
<feature type="transmembrane region" description="Helical" evidence="1">
    <location>
        <begin position="56"/>
        <end position="83"/>
    </location>
</feature>
<feature type="non-terminal residue" evidence="2">
    <location>
        <position position="94"/>
    </location>
</feature>
<gene>
    <name evidence="2" type="ORF">LCGC14_3005850</name>
</gene>
<dbReference type="EMBL" id="LAZR01062067">
    <property type="protein sequence ID" value="KKK62284.1"/>
    <property type="molecule type" value="Genomic_DNA"/>
</dbReference>
<keyword evidence="1" id="KW-0812">Transmembrane</keyword>
<reference evidence="2" key="1">
    <citation type="journal article" date="2015" name="Nature">
        <title>Complex archaea that bridge the gap between prokaryotes and eukaryotes.</title>
        <authorList>
            <person name="Spang A."/>
            <person name="Saw J.H."/>
            <person name="Jorgensen S.L."/>
            <person name="Zaremba-Niedzwiedzka K."/>
            <person name="Martijn J."/>
            <person name="Lind A.E."/>
            <person name="van Eijk R."/>
            <person name="Schleper C."/>
            <person name="Guy L."/>
            <person name="Ettema T.J."/>
        </authorList>
    </citation>
    <scope>NUCLEOTIDE SEQUENCE</scope>
</reference>